<dbReference type="GO" id="GO:0016747">
    <property type="term" value="F:acyltransferase activity, transferring groups other than amino-acyl groups"/>
    <property type="evidence" value="ECO:0007669"/>
    <property type="project" value="InterPro"/>
</dbReference>
<dbReference type="Pfam" id="PF12746">
    <property type="entry name" value="GNAT_acetyltran"/>
    <property type="match status" value="1"/>
</dbReference>
<evidence type="ECO:0000259" key="1">
    <source>
        <dbReference type="PROSITE" id="PS51186"/>
    </source>
</evidence>
<feature type="domain" description="N-acetyltransferase" evidence="1">
    <location>
        <begin position="135"/>
        <end position="274"/>
    </location>
</feature>
<keyword evidence="2" id="KW-0808">Transferase</keyword>
<sequence length="274" mass="29360">MLTRLAPSTYGRAADLLTGLDYQLSAGAVLAGAMPGAVFVDDPARPSAVFVHSPEGNFVGGDPTNDRFVTDLCAHLAAVFDAERDGDLVLSFDHEGWQSVAAAIVPDLFLFKVTRRHYLYRGERPELEPNLPPGYRIAPIDAALLEHQQVPDHVWEWIEGNWGGADAFLARGFGAAAVHGEAVVSWSLADCIVAERAEIGIHTAPGHRRRGLAVQVAAAAVALAFDRGLTEVGWHCNDDNPGSYRTAESAGFKLARRYHFMAAGSARGMGEGSD</sequence>
<dbReference type="Gene3D" id="3.40.630.30">
    <property type="match status" value="1"/>
</dbReference>
<dbReference type="RefSeq" id="WP_270110921.1">
    <property type="nucleotide sequence ID" value="NZ_JAPZVP010000011.1"/>
</dbReference>
<accession>A0A9X3PCI3</accession>
<dbReference type="EC" id="2.3.1.-" evidence="2"/>
<dbReference type="SUPFAM" id="SSF55729">
    <property type="entry name" value="Acyl-CoA N-acyltransferases (Nat)"/>
    <property type="match status" value="1"/>
</dbReference>
<dbReference type="PROSITE" id="PS51186">
    <property type="entry name" value="GNAT"/>
    <property type="match status" value="1"/>
</dbReference>
<dbReference type="Proteomes" id="UP001146067">
    <property type="component" value="Unassembled WGS sequence"/>
</dbReference>
<dbReference type="InterPro" id="IPR027365">
    <property type="entry name" value="GNAT_acetyltra_YdfB-like"/>
</dbReference>
<name>A0A9X3PCI3_9ACTN</name>
<dbReference type="AlphaFoldDB" id="A0A9X3PCI3"/>
<evidence type="ECO:0000313" key="2">
    <source>
        <dbReference type="EMBL" id="MDA1360960.1"/>
    </source>
</evidence>
<dbReference type="InterPro" id="IPR016181">
    <property type="entry name" value="Acyl_CoA_acyltransferase"/>
</dbReference>
<organism evidence="2 3">
    <name type="scientific">Glycomyces luteolus</name>
    <dbReference type="NCBI Taxonomy" id="2670330"/>
    <lineage>
        <taxon>Bacteria</taxon>
        <taxon>Bacillati</taxon>
        <taxon>Actinomycetota</taxon>
        <taxon>Actinomycetes</taxon>
        <taxon>Glycomycetales</taxon>
        <taxon>Glycomycetaceae</taxon>
        <taxon>Glycomyces</taxon>
    </lineage>
</organism>
<keyword evidence="2" id="KW-0012">Acyltransferase</keyword>
<comment type="caution">
    <text evidence="2">The sequence shown here is derived from an EMBL/GenBank/DDBJ whole genome shotgun (WGS) entry which is preliminary data.</text>
</comment>
<protein>
    <submittedName>
        <fullName evidence="2">GNAT family N-acetyltransferase</fullName>
        <ecNumber evidence="2">2.3.1.-</ecNumber>
    </submittedName>
</protein>
<dbReference type="InterPro" id="IPR000182">
    <property type="entry name" value="GNAT_dom"/>
</dbReference>
<proteinExistence type="predicted"/>
<reference evidence="2" key="1">
    <citation type="submission" date="2022-12" db="EMBL/GenBank/DDBJ databases">
        <title>Gycomyces niveus sp.nov.,a novel actinomycete isolated from soil in Shouguan.</title>
        <authorList>
            <person name="Yang X."/>
        </authorList>
    </citation>
    <scope>NUCLEOTIDE SEQUENCE</scope>
    <source>
        <strain evidence="2">NEAU-A15</strain>
    </source>
</reference>
<dbReference type="EMBL" id="JAPZVP010000011">
    <property type="protein sequence ID" value="MDA1360960.1"/>
    <property type="molecule type" value="Genomic_DNA"/>
</dbReference>
<keyword evidence="3" id="KW-1185">Reference proteome</keyword>
<evidence type="ECO:0000313" key="3">
    <source>
        <dbReference type="Proteomes" id="UP001146067"/>
    </source>
</evidence>
<gene>
    <name evidence="2" type="ORF">O1R50_15115</name>
</gene>